<sequence length="125" mass="14281">MYAGTADGRQLLIYVVYKAEHSGKRDGTVVVLFVRNKEVRKRFDYTVSIRTKETQTRIKARLVEKSNSSSNESDEDMEIPSGSEDEENNFIVSNNDSRDMPANTINAVEKQQVPDTRARRLNYCS</sequence>
<keyword evidence="3" id="KW-1185">Reference proteome</keyword>
<name>A0A8K0CSE0_IGNLU</name>
<dbReference type="Proteomes" id="UP000801492">
    <property type="component" value="Unassembled WGS sequence"/>
</dbReference>
<dbReference type="AlphaFoldDB" id="A0A8K0CSE0"/>
<feature type="non-terminal residue" evidence="2">
    <location>
        <position position="1"/>
    </location>
</feature>
<dbReference type="EMBL" id="VTPC01008560">
    <property type="protein sequence ID" value="KAF2892719.1"/>
    <property type="molecule type" value="Genomic_DNA"/>
</dbReference>
<evidence type="ECO:0000313" key="3">
    <source>
        <dbReference type="Proteomes" id="UP000801492"/>
    </source>
</evidence>
<feature type="compositionally biased region" description="Acidic residues" evidence="1">
    <location>
        <begin position="72"/>
        <end position="88"/>
    </location>
</feature>
<feature type="region of interest" description="Disordered" evidence="1">
    <location>
        <begin position="61"/>
        <end position="125"/>
    </location>
</feature>
<reference evidence="2" key="1">
    <citation type="submission" date="2019-08" db="EMBL/GenBank/DDBJ databases">
        <title>The genome of the North American firefly Photinus pyralis.</title>
        <authorList>
            <consortium name="Photinus pyralis genome working group"/>
            <person name="Fallon T.R."/>
            <person name="Sander Lower S.E."/>
            <person name="Weng J.-K."/>
        </authorList>
    </citation>
    <scope>NUCLEOTIDE SEQUENCE</scope>
    <source>
        <strain evidence="2">TRF0915ILg1</strain>
        <tissue evidence="2">Whole body</tissue>
    </source>
</reference>
<accession>A0A8K0CSE0</accession>
<organism evidence="2 3">
    <name type="scientific">Ignelater luminosus</name>
    <name type="common">Cucubano</name>
    <name type="synonym">Pyrophorus luminosus</name>
    <dbReference type="NCBI Taxonomy" id="2038154"/>
    <lineage>
        <taxon>Eukaryota</taxon>
        <taxon>Metazoa</taxon>
        <taxon>Ecdysozoa</taxon>
        <taxon>Arthropoda</taxon>
        <taxon>Hexapoda</taxon>
        <taxon>Insecta</taxon>
        <taxon>Pterygota</taxon>
        <taxon>Neoptera</taxon>
        <taxon>Endopterygota</taxon>
        <taxon>Coleoptera</taxon>
        <taxon>Polyphaga</taxon>
        <taxon>Elateriformia</taxon>
        <taxon>Elateroidea</taxon>
        <taxon>Elateridae</taxon>
        <taxon>Agrypninae</taxon>
        <taxon>Pyrophorini</taxon>
        <taxon>Ignelater</taxon>
    </lineage>
</organism>
<evidence type="ECO:0000256" key="1">
    <source>
        <dbReference type="SAM" id="MobiDB-lite"/>
    </source>
</evidence>
<evidence type="ECO:0000313" key="2">
    <source>
        <dbReference type="EMBL" id="KAF2892719.1"/>
    </source>
</evidence>
<comment type="caution">
    <text evidence="2">The sequence shown here is derived from an EMBL/GenBank/DDBJ whole genome shotgun (WGS) entry which is preliminary data.</text>
</comment>
<gene>
    <name evidence="2" type="ORF">ILUMI_13454</name>
</gene>
<protein>
    <submittedName>
        <fullName evidence="2">Uncharacterized protein</fullName>
    </submittedName>
</protein>
<proteinExistence type="predicted"/>